<keyword evidence="7" id="KW-1185">Reference proteome</keyword>
<feature type="region of interest" description="Disordered" evidence="4">
    <location>
        <begin position="246"/>
        <end position="270"/>
    </location>
</feature>
<dbReference type="Gene3D" id="3.20.200.10">
    <property type="entry name" value="MHCK/EF2 kinase"/>
    <property type="match status" value="1"/>
</dbReference>
<gene>
    <name evidence="6" type="ORF">AURDEDRAFT_177063</name>
</gene>
<dbReference type="Pfam" id="PF02816">
    <property type="entry name" value="Alpha_kinase"/>
    <property type="match status" value="1"/>
</dbReference>
<dbReference type="InterPro" id="IPR004166">
    <property type="entry name" value="a-kinase_dom"/>
</dbReference>
<name>J0D535_AURST</name>
<protein>
    <recommendedName>
        <fullName evidence="5">Alpha-type protein kinase domain-containing protein</fullName>
    </recommendedName>
</protein>
<dbReference type="AlphaFoldDB" id="J0D535"/>
<dbReference type="InParanoid" id="J0D535"/>
<dbReference type="PROSITE" id="PS51257">
    <property type="entry name" value="PROKAR_LIPOPROTEIN"/>
    <property type="match status" value="1"/>
</dbReference>
<dbReference type="Proteomes" id="UP000006514">
    <property type="component" value="Unassembled WGS sequence"/>
</dbReference>
<keyword evidence="1" id="KW-0723">Serine/threonine-protein kinase</keyword>
<dbReference type="KEGG" id="adl:AURDEDRAFT_177063"/>
<evidence type="ECO:0000256" key="3">
    <source>
        <dbReference type="ARBA" id="ARBA00022777"/>
    </source>
</evidence>
<dbReference type="GO" id="GO:0004674">
    <property type="term" value="F:protein serine/threonine kinase activity"/>
    <property type="evidence" value="ECO:0007669"/>
    <property type="project" value="UniProtKB-KW"/>
</dbReference>
<organism evidence="6 7">
    <name type="scientific">Auricularia subglabra (strain TFB-10046 / SS5)</name>
    <name type="common">White-rot fungus</name>
    <name type="synonym">Auricularia delicata (strain TFB10046)</name>
    <dbReference type="NCBI Taxonomy" id="717982"/>
    <lineage>
        <taxon>Eukaryota</taxon>
        <taxon>Fungi</taxon>
        <taxon>Dikarya</taxon>
        <taxon>Basidiomycota</taxon>
        <taxon>Agaricomycotina</taxon>
        <taxon>Agaricomycetes</taxon>
        <taxon>Auriculariales</taxon>
        <taxon>Auriculariaceae</taxon>
        <taxon>Auricularia</taxon>
    </lineage>
</organism>
<keyword evidence="2" id="KW-0808">Transferase</keyword>
<dbReference type="OrthoDB" id="301415at2759"/>
<evidence type="ECO:0000313" key="7">
    <source>
        <dbReference type="Proteomes" id="UP000006514"/>
    </source>
</evidence>
<evidence type="ECO:0000256" key="4">
    <source>
        <dbReference type="SAM" id="MobiDB-lite"/>
    </source>
</evidence>
<evidence type="ECO:0000256" key="1">
    <source>
        <dbReference type="ARBA" id="ARBA00022527"/>
    </source>
</evidence>
<evidence type="ECO:0000313" key="6">
    <source>
        <dbReference type="EMBL" id="EJD33869.1"/>
    </source>
</evidence>
<evidence type="ECO:0000256" key="2">
    <source>
        <dbReference type="ARBA" id="ARBA00022679"/>
    </source>
</evidence>
<dbReference type="EMBL" id="JH688062">
    <property type="protein sequence ID" value="EJD33869.1"/>
    <property type="molecule type" value="Genomic_DNA"/>
</dbReference>
<dbReference type="SUPFAM" id="SSF56112">
    <property type="entry name" value="Protein kinase-like (PK-like)"/>
    <property type="match status" value="1"/>
</dbReference>
<dbReference type="eggNOG" id="ENOG502QPP5">
    <property type="taxonomic scope" value="Eukaryota"/>
</dbReference>
<reference evidence="7" key="1">
    <citation type="journal article" date="2012" name="Science">
        <title>The Paleozoic origin of enzymatic lignin decomposition reconstructed from 31 fungal genomes.</title>
        <authorList>
            <person name="Floudas D."/>
            <person name="Binder M."/>
            <person name="Riley R."/>
            <person name="Barry K."/>
            <person name="Blanchette R.A."/>
            <person name="Henrissat B."/>
            <person name="Martinez A.T."/>
            <person name="Otillar R."/>
            <person name="Spatafora J.W."/>
            <person name="Yadav J.S."/>
            <person name="Aerts A."/>
            <person name="Benoit I."/>
            <person name="Boyd A."/>
            <person name="Carlson A."/>
            <person name="Copeland A."/>
            <person name="Coutinho P.M."/>
            <person name="de Vries R.P."/>
            <person name="Ferreira P."/>
            <person name="Findley K."/>
            <person name="Foster B."/>
            <person name="Gaskell J."/>
            <person name="Glotzer D."/>
            <person name="Gorecki P."/>
            <person name="Heitman J."/>
            <person name="Hesse C."/>
            <person name="Hori C."/>
            <person name="Igarashi K."/>
            <person name="Jurgens J.A."/>
            <person name="Kallen N."/>
            <person name="Kersten P."/>
            <person name="Kohler A."/>
            <person name="Kuees U."/>
            <person name="Kumar T.K.A."/>
            <person name="Kuo A."/>
            <person name="LaButti K."/>
            <person name="Larrondo L.F."/>
            <person name="Lindquist E."/>
            <person name="Ling A."/>
            <person name="Lombard V."/>
            <person name="Lucas S."/>
            <person name="Lundell T."/>
            <person name="Martin R."/>
            <person name="McLaughlin D.J."/>
            <person name="Morgenstern I."/>
            <person name="Morin E."/>
            <person name="Murat C."/>
            <person name="Nagy L.G."/>
            <person name="Nolan M."/>
            <person name="Ohm R.A."/>
            <person name="Patyshakuliyeva A."/>
            <person name="Rokas A."/>
            <person name="Ruiz-Duenas F.J."/>
            <person name="Sabat G."/>
            <person name="Salamov A."/>
            <person name="Samejima M."/>
            <person name="Schmutz J."/>
            <person name="Slot J.C."/>
            <person name="St John F."/>
            <person name="Stenlid J."/>
            <person name="Sun H."/>
            <person name="Sun S."/>
            <person name="Syed K."/>
            <person name="Tsang A."/>
            <person name="Wiebenga A."/>
            <person name="Young D."/>
            <person name="Pisabarro A."/>
            <person name="Eastwood D.C."/>
            <person name="Martin F."/>
            <person name="Cullen D."/>
            <person name="Grigoriev I.V."/>
            <person name="Hibbett D.S."/>
        </authorList>
    </citation>
    <scope>NUCLEOTIDE SEQUENCE [LARGE SCALE GENOMIC DNA]</scope>
    <source>
        <strain evidence="7">TFB10046</strain>
    </source>
</reference>
<evidence type="ECO:0000259" key="5">
    <source>
        <dbReference type="PROSITE" id="PS51158"/>
    </source>
</evidence>
<dbReference type="PROSITE" id="PS51158">
    <property type="entry name" value="ALPHA_KINASE"/>
    <property type="match status" value="1"/>
</dbReference>
<accession>J0D535</accession>
<dbReference type="InterPro" id="IPR011009">
    <property type="entry name" value="Kinase-like_dom_sf"/>
</dbReference>
<proteinExistence type="predicted"/>
<feature type="domain" description="Alpha-type protein kinase" evidence="5">
    <location>
        <begin position="319"/>
        <end position="574"/>
    </location>
</feature>
<keyword evidence="3" id="KW-0418">Kinase</keyword>
<sequence>MPRKWLHLPHQWVHPLYPYHPALPSNSLLSCAPTCDRDSLLVGGRVQAVPGYQAPTPLALVPMMPPAAGYSAAHMVYAQQKSNAARHAQQVAPAADTVNCTIYVVYLPEGKPKPVTVGDVLTGMGAVHISLGVAQLRQLALEAILPLWAKYTQSTCSFPADAQLINDVSALLPHAVKKGRSYQQLKLAFRITFRDYENMMTCMAEGNVPTMKSINAARTASSSGMADLSDEEMIFTEVASSMVPKRKYADTRAQGQPTTPPRKFGPPAEYKSPERRELRAALANTADITFSGAAQLLYQHRPGKFYPLERFKSFEECLRAAPLSIKTLGEGFSAELLVGRDMLGEIGAFKAAFPGNLRGPARVIDLVKFLGTDLCVKKAINQTAKGKNFTLMSNADALVMILKEVRNWQWASSLQLLVESFIARELGRMATEGLHMSGAPQIPTFSFVDMGIFVFDDQEKAGGVVLLETKLDLNLWCKYIGNADTRVLRNLKGVERRDAEFLSFCQHVQWVKTDGQVFVADYQGADRILTDPQILTASEFTNNFADGNVLAGWESMTAHHKCNDYCKFFGLVSPSLQRDELAQRRAAVAKAAPGSEEPAPAVEG</sequence>
<dbReference type="GO" id="GO:0005524">
    <property type="term" value="F:ATP binding"/>
    <property type="evidence" value="ECO:0007669"/>
    <property type="project" value="InterPro"/>
</dbReference>